<evidence type="ECO:0000313" key="5">
    <source>
        <dbReference type="Proteomes" id="UP000091820"/>
    </source>
</evidence>
<feature type="coiled-coil region" evidence="2">
    <location>
        <begin position="713"/>
        <end position="1020"/>
    </location>
</feature>
<evidence type="ECO:0000313" key="4">
    <source>
        <dbReference type="EnsemblMetazoa" id="GBRI044234-PA"/>
    </source>
</evidence>
<evidence type="ECO:0000256" key="2">
    <source>
        <dbReference type="SAM" id="Coils"/>
    </source>
</evidence>
<proteinExistence type="predicted"/>
<protein>
    <recommendedName>
        <fullName evidence="6">Myosin tail domain-containing protein</fullName>
    </recommendedName>
</protein>
<name>A0A1A9X4Q3_9MUSC</name>
<feature type="compositionally biased region" description="Polar residues" evidence="3">
    <location>
        <begin position="301"/>
        <end position="335"/>
    </location>
</feature>
<reference evidence="4" key="2">
    <citation type="submission" date="2020-05" db="UniProtKB">
        <authorList>
            <consortium name="EnsemblMetazoa"/>
        </authorList>
    </citation>
    <scope>IDENTIFICATION</scope>
    <source>
        <strain evidence="4">IAEA</strain>
    </source>
</reference>
<reference evidence="5" key="1">
    <citation type="submission" date="2014-03" db="EMBL/GenBank/DDBJ databases">
        <authorList>
            <person name="Aksoy S."/>
            <person name="Warren W."/>
            <person name="Wilson R.K."/>
        </authorList>
    </citation>
    <scope>NUCLEOTIDE SEQUENCE [LARGE SCALE GENOMIC DNA]</scope>
    <source>
        <strain evidence="5">IAEA</strain>
    </source>
</reference>
<evidence type="ECO:0000256" key="3">
    <source>
        <dbReference type="SAM" id="MobiDB-lite"/>
    </source>
</evidence>
<evidence type="ECO:0000256" key="1">
    <source>
        <dbReference type="ARBA" id="ARBA00023054"/>
    </source>
</evidence>
<feature type="region of interest" description="Disordered" evidence="3">
    <location>
        <begin position="1339"/>
        <end position="1413"/>
    </location>
</feature>
<dbReference type="STRING" id="37001.A0A1A9X4Q3"/>
<dbReference type="Gene3D" id="1.10.287.1490">
    <property type="match status" value="1"/>
</dbReference>
<keyword evidence="1 2" id="KW-0175">Coiled coil</keyword>
<feature type="compositionally biased region" description="Low complexity" evidence="3">
    <location>
        <begin position="624"/>
        <end position="648"/>
    </location>
</feature>
<feature type="compositionally biased region" description="Low complexity" evidence="3">
    <location>
        <begin position="342"/>
        <end position="353"/>
    </location>
</feature>
<keyword evidence="5" id="KW-1185">Reference proteome</keyword>
<feature type="compositionally biased region" description="Acidic residues" evidence="3">
    <location>
        <begin position="447"/>
        <end position="482"/>
    </location>
</feature>
<feature type="coiled-coil region" evidence="2">
    <location>
        <begin position="1085"/>
        <end position="1119"/>
    </location>
</feature>
<dbReference type="Proteomes" id="UP000091820">
    <property type="component" value="Unassembled WGS sequence"/>
</dbReference>
<feature type="compositionally biased region" description="Polar residues" evidence="3">
    <location>
        <begin position="181"/>
        <end position="195"/>
    </location>
</feature>
<feature type="region of interest" description="Disordered" evidence="3">
    <location>
        <begin position="300"/>
        <end position="357"/>
    </location>
</feature>
<feature type="coiled-coil region" evidence="2">
    <location>
        <begin position="1194"/>
        <end position="1247"/>
    </location>
</feature>
<accession>A0A1A9X4Q3</accession>
<feature type="compositionally biased region" description="Acidic residues" evidence="3">
    <location>
        <begin position="138"/>
        <end position="175"/>
    </location>
</feature>
<feature type="compositionally biased region" description="Low complexity" evidence="3">
    <location>
        <begin position="13"/>
        <end position="39"/>
    </location>
</feature>
<dbReference type="PANTHER" id="PTHR18870">
    <property type="entry name" value="PROTEIN TAG-278-RELATED"/>
    <property type="match status" value="1"/>
</dbReference>
<feature type="region of interest" description="Disordered" evidence="3">
    <location>
        <begin position="133"/>
        <end position="201"/>
    </location>
</feature>
<feature type="compositionally biased region" description="Low complexity" evidence="3">
    <location>
        <begin position="1387"/>
        <end position="1406"/>
    </location>
</feature>
<feature type="compositionally biased region" description="Basic residues" evidence="3">
    <location>
        <begin position="1"/>
        <end position="12"/>
    </location>
</feature>
<dbReference type="SUPFAM" id="SSF57997">
    <property type="entry name" value="Tropomyosin"/>
    <property type="match status" value="1"/>
</dbReference>
<evidence type="ECO:0008006" key="6">
    <source>
        <dbReference type="Google" id="ProtNLM"/>
    </source>
</evidence>
<sequence>MARGRNHNRNRNHSLQNSQNSSQQQTNQQQLQQQQQQQTKIKQPPPAPVAAIITNNHCSPSTYSEHQEEERDDAICRNDPCNNYAVNTTAYKIKPVAHLESINAGPASCSTTNTYQMTMSNNSQKNFNQVKVNNNNEANDDGDNDDDDNDAGAGDDNDNYDNDNDNDNDDYDVESEEFKHQSNSARENCRHSSTSPKRDVNCDHIGERVNELRGNNIAENEETNNIIRSSCTEHNGSVYAQVIENRKGTNDCPQFINNLNYANDAFVVGTGLKRCDDSNSVITDIRNFNSNENNVHMAMGQKSTKSESNTSNPPSLRSNRESLYTLSSEGPNTGNNREREASSSLSSVSSTLSPNNTQVPLITVSDCSNNDAFNSHEEVQCIERNLNESEEFFDFDTENHQEENFVDIQNEEISKNYDQQKTVTHHYPPSTSLYNQMRCNQNKLEDVPEQEENEEDEEEKNGADSSEEEEEEEEEDEDEEFVDIDRSDCVKTVLSKHSNSCTPEEPLLLTSNTNESELNSCNSFPDSGVGDSLATSANNNYAHNGEYIPNANSFSHHHHQKYDNFQQQRLPFVRDNNSTDCEETLTQCDDLQDFIDTSSHDCRDSAERLVCIESISLPDVVVESTNSGGSGSSSSSSTTQSSLNSSTSSTDIECDIININGAEGNSCGNVHFIPVHVEGGQRNKQKTSDNINGSIQNASIEITEIASRKSKHISENDLEAEKLKQELLKQKSQFHIQLEDAHKNVQSLEGKINEMQLKIENLEQDLSAKTWNVDRLQGELNAAQRDDEYVRKKLKLLEDEKDNLRHRYDEWEDEFKKKYDELETQYKELQSQYKETQNLASSLHKQLIAAQNELEKWRKEIETIRVDLEEQIRILKNALENSENERKICEDRWQKQFEMLRTHNMDREESIMTDCEWQLRQMQKQCKEKNDNAEHERKVAVEKVEQLENELEERCKEVDDLRHFQAQVNSLRGVVTEQEHSIRSLVEQIENLKSDLTSANDNLQEQIENVEKIKIKCDRTLYDKERQMLNRIDEVRNEAAAFWEDKLYTEMTRLKNELESVYVDERRDALDKLQTEHIEELRAITNRYTANEDELRVELAEVQEKLEQKIDDFLELREKSDNALLQIRMHLERADRDYQVAMCREEEKREVLENDLHKQFETEKEEMDKDFDERLEKMKDEFAKKMKITSHEMMSNHQKEIEKIKQQLFKEKEEILQELNEKHRKKLKDCEDNVKELELQHKRDLRDLRSAYDAEKAVLDKRDINNANEIEQLHRKCRCLTNLFEEMRMRYERRDPRPEDLREISELRSRCEAQERDLYLLTDRLREMQIQMNELQRNGNDCNVLNNKNNKKSKQIKKPPPKTLPTSCDIIYEENEERESPPPPSSTTPTQNVHSINNSKNNGNLNDHSSKNEKIADVVIPAGRGYKVNGKLMNNVNEDDSHMITAM</sequence>
<feature type="region of interest" description="Disordered" evidence="3">
    <location>
        <begin position="446"/>
        <end position="485"/>
    </location>
</feature>
<organism evidence="4 5">
    <name type="scientific">Glossina brevipalpis</name>
    <dbReference type="NCBI Taxonomy" id="37001"/>
    <lineage>
        <taxon>Eukaryota</taxon>
        <taxon>Metazoa</taxon>
        <taxon>Ecdysozoa</taxon>
        <taxon>Arthropoda</taxon>
        <taxon>Hexapoda</taxon>
        <taxon>Insecta</taxon>
        <taxon>Pterygota</taxon>
        <taxon>Neoptera</taxon>
        <taxon>Endopterygota</taxon>
        <taxon>Diptera</taxon>
        <taxon>Brachycera</taxon>
        <taxon>Muscomorpha</taxon>
        <taxon>Hippoboscoidea</taxon>
        <taxon>Glossinidae</taxon>
        <taxon>Glossina</taxon>
    </lineage>
</organism>
<feature type="compositionally biased region" description="Low complexity" evidence="3">
    <location>
        <begin position="1339"/>
        <end position="1348"/>
    </location>
</feature>
<feature type="region of interest" description="Disordered" evidence="3">
    <location>
        <begin position="1"/>
        <end position="46"/>
    </location>
</feature>
<dbReference type="PANTHER" id="PTHR18870:SF9">
    <property type="entry name" value="PROTEIN TAG-278-RELATED"/>
    <property type="match status" value="1"/>
</dbReference>
<feature type="compositionally biased region" description="Basic residues" evidence="3">
    <location>
        <begin position="1349"/>
        <end position="1360"/>
    </location>
</feature>
<dbReference type="VEuPathDB" id="VectorBase:GBRI044234"/>
<dbReference type="EnsemblMetazoa" id="GBRI044234-RA">
    <property type="protein sequence ID" value="GBRI044234-PA"/>
    <property type="gene ID" value="GBRI044234"/>
</dbReference>
<feature type="region of interest" description="Disordered" evidence="3">
    <location>
        <begin position="622"/>
        <end position="648"/>
    </location>
</feature>